<accession>A0AAW6VRE6</accession>
<evidence type="ECO:0000313" key="1">
    <source>
        <dbReference type="EMBL" id="MDK2063117.1"/>
    </source>
</evidence>
<sequence length="63" mass="7451">MFRFLLGVVTGFVAKKYYDENKEEVNQKIKKVINIIDTHSMDDKKIVINGDLYSQKEQKNKEK</sequence>
<reference evidence="1" key="1">
    <citation type="journal article" date="2023" name="Antibiotics">
        <title>Genomic Characterization of Antibiotic-Resistant Campylobacterales Isolated from Chilean Poultry Meat.</title>
        <authorList>
            <person name="Concha-Toloza M."/>
            <person name="Lopez-Cantillo M."/>
            <person name="Molina-Mora J.A."/>
            <person name="Collado L."/>
        </authorList>
    </citation>
    <scope>NUCLEOTIDE SEQUENCE</scope>
    <source>
        <strain evidence="1">FR1p273A</strain>
    </source>
</reference>
<organism evidence="1 2">
    <name type="scientific">Aliarcobacter butzleri</name>
    <dbReference type="NCBI Taxonomy" id="28197"/>
    <lineage>
        <taxon>Bacteria</taxon>
        <taxon>Pseudomonadati</taxon>
        <taxon>Campylobacterota</taxon>
        <taxon>Epsilonproteobacteria</taxon>
        <taxon>Campylobacterales</taxon>
        <taxon>Arcobacteraceae</taxon>
        <taxon>Aliarcobacter</taxon>
    </lineage>
</organism>
<evidence type="ECO:0000313" key="2">
    <source>
        <dbReference type="Proteomes" id="UP001237843"/>
    </source>
</evidence>
<dbReference type="RefSeq" id="WP_151943894.1">
    <property type="nucleotide sequence ID" value="NZ_CABVQZ010000036.1"/>
</dbReference>
<gene>
    <name evidence="1" type="ORF">PT520_11380</name>
</gene>
<protein>
    <recommendedName>
        <fullName evidence="3">YtxH domain-containing protein</fullName>
    </recommendedName>
</protein>
<dbReference type="AlphaFoldDB" id="A0AAW6VRE6"/>
<dbReference type="Proteomes" id="UP001237843">
    <property type="component" value="Unassembled WGS sequence"/>
</dbReference>
<dbReference type="EMBL" id="JAQTJH010000018">
    <property type="protein sequence ID" value="MDK2063117.1"/>
    <property type="molecule type" value="Genomic_DNA"/>
</dbReference>
<reference evidence="1" key="2">
    <citation type="submission" date="2023-02" db="EMBL/GenBank/DDBJ databases">
        <authorList>
            <person name="Concha-Toloza M."/>
            <person name="Lopez-Cantillo M."/>
            <person name="Molina-Mora J."/>
            <person name="Collado L."/>
        </authorList>
    </citation>
    <scope>NUCLEOTIDE SEQUENCE</scope>
    <source>
        <strain evidence="1">FR1p273A</strain>
    </source>
</reference>
<name>A0AAW6VRE6_9BACT</name>
<comment type="caution">
    <text evidence="1">The sequence shown here is derived from an EMBL/GenBank/DDBJ whole genome shotgun (WGS) entry which is preliminary data.</text>
</comment>
<proteinExistence type="predicted"/>
<evidence type="ECO:0008006" key="3">
    <source>
        <dbReference type="Google" id="ProtNLM"/>
    </source>
</evidence>